<gene>
    <name evidence="2" type="ORF">SDC9_56080</name>
</gene>
<dbReference type="AlphaFoldDB" id="A0A644X1D4"/>
<dbReference type="EMBL" id="VSSQ01001608">
    <property type="protein sequence ID" value="MPM09757.1"/>
    <property type="molecule type" value="Genomic_DNA"/>
</dbReference>
<organism evidence="2">
    <name type="scientific">bioreactor metagenome</name>
    <dbReference type="NCBI Taxonomy" id="1076179"/>
    <lineage>
        <taxon>unclassified sequences</taxon>
        <taxon>metagenomes</taxon>
        <taxon>ecological metagenomes</taxon>
    </lineage>
</organism>
<sequence>MQEGETTKRGVLCTLEHIRSWPKADGRTLLVLPSENSGADTHLLLQRDRRSDDCHGQKASSLDVKRCPTLGAETTHDLNTTNLGSARFAQNGRKRHSPLLPPASVGHPLQIAAR</sequence>
<comment type="caution">
    <text evidence="2">The sequence shown here is derived from an EMBL/GenBank/DDBJ whole genome shotgun (WGS) entry which is preliminary data.</text>
</comment>
<evidence type="ECO:0000313" key="2">
    <source>
        <dbReference type="EMBL" id="MPM09757.1"/>
    </source>
</evidence>
<proteinExistence type="predicted"/>
<feature type="region of interest" description="Disordered" evidence="1">
    <location>
        <begin position="72"/>
        <end position="114"/>
    </location>
</feature>
<protein>
    <submittedName>
        <fullName evidence="2">Uncharacterized protein</fullName>
    </submittedName>
</protein>
<accession>A0A644X1D4</accession>
<name>A0A644X1D4_9ZZZZ</name>
<reference evidence="2" key="1">
    <citation type="submission" date="2019-08" db="EMBL/GenBank/DDBJ databases">
        <authorList>
            <person name="Kucharzyk K."/>
            <person name="Murdoch R.W."/>
            <person name="Higgins S."/>
            <person name="Loffler F."/>
        </authorList>
    </citation>
    <scope>NUCLEOTIDE SEQUENCE</scope>
</reference>
<evidence type="ECO:0000256" key="1">
    <source>
        <dbReference type="SAM" id="MobiDB-lite"/>
    </source>
</evidence>